<dbReference type="AlphaFoldDB" id="A0A7D5KCB0"/>
<dbReference type="InterPro" id="IPR055551">
    <property type="entry name" value="DUF7127"/>
</dbReference>
<dbReference type="Pfam" id="PF23444">
    <property type="entry name" value="DUF7127"/>
    <property type="match status" value="1"/>
</dbReference>
<accession>A0A7D5KCB0</accession>
<dbReference type="RefSeq" id="WP_179168072.1">
    <property type="nucleotide sequence ID" value="NZ_CP058529.1"/>
</dbReference>
<dbReference type="EMBL" id="CP058529">
    <property type="protein sequence ID" value="QLG26497.1"/>
    <property type="molecule type" value="Genomic_DNA"/>
</dbReference>
<dbReference type="OrthoDB" id="204533at2157"/>
<gene>
    <name evidence="2" type="ORF">HUG10_02605</name>
</gene>
<keyword evidence="3" id="KW-1185">Reference proteome</keyword>
<dbReference type="Proteomes" id="UP000509750">
    <property type="component" value="Chromosome"/>
</dbReference>
<protein>
    <recommendedName>
        <fullName evidence="4">Hsp20/alpha crystallin family protein</fullName>
    </recommendedName>
</protein>
<organism evidence="2 3">
    <name type="scientific">Halorarum halophilum</name>
    <dbReference type="NCBI Taxonomy" id="2743090"/>
    <lineage>
        <taxon>Archaea</taxon>
        <taxon>Methanobacteriati</taxon>
        <taxon>Methanobacteriota</taxon>
        <taxon>Stenosarchaea group</taxon>
        <taxon>Halobacteria</taxon>
        <taxon>Halobacteriales</taxon>
        <taxon>Haloferacaceae</taxon>
        <taxon>Halorarum</taxon>
    </lineage>
</organism>
<proteinExistence type="predicted"/>
<evidence type="ECO:0000313" key="2">
    <source>
        <dbReference type="EMBL" id="QLG26497.1"/>
    </source>
</evidence>
<reference evidence="2 3" key="1">
    <citation type="submission" date="2020-07" db="EMBL/GenBank/DDBJ databases">
        <title>Gai3-2, isolated from salt lake.</title>
        <authorList>
            <person name="Cui H."/>
            <person name="Shi X."/>
        </authorList>
    </citation>
    <scope>NUCLEOTIDE SEQUENCE [LARGE SCALE GENOMIC DNA]</scope>
    <source>
        <strain evidence="2 3">Gai3-2</strain>
    </source>
</reference>
<evidence type="ECO:0008006" key="4">
    <source>
        <dbReference type="Google" id="ProtNLM"/>
    </source>
</evidence>
<dbReference type="KEGG" id="halg:HUG10_02605"/>
<evidence type="ECO:0000256" key="1">
    <source>
        <dbReference type="SAM" id="MobiDB-lite"/>
    </source>
</evidence>
<evidence type="ECO:0000313" key="3">
    <source>
        <dbReference type="Proteomes" id="UP000509750"/>
    </source>
</evidence>
<feature type="region of interest" description="Disordered" evidence="1">
    <location>
        <begin position="1"/>
        <end position="25"/>
    </location>
</feature>
<name>A0A7D5KCB0_9EURY</name>
<dbReference type="GeneID" id="56027688"/>
<sequence length="80" mass="8604">MQTPHQLRSAADEQEDVTITQREHEGETEVIVDFGPGVEASIDTVGDTAIVVAGDHQLEFEVPEGATEVTTNDGMLIIRG</sequence>